<dbReference type="RefSeq" id="WP_312641796.1">
    <property type="nucleotide sequence ID" value="NZ_CP116967.1"/>
</dbReference>
<organism evidence="1 2">
    <name type="scientific">Candidatus Nitrospira allomarina</name>
    <dbReference type="NCBI Taxonomy" id="3020900"/>
    <lineage>
        <taxon>Bacteria</taxon>
        <taxon>Pseudomonadati</taxon>
        <taxon>Nitrospirota</taxon>
        <taxon>Nitrospiria</taxon>
        <taxon>Nitrospirales</taxon>
        <taxon>Nitrospiraceae</taxon>
        <taxon>Nitrospira</taxon>
    </lineage>
</organism>
<keyword evidence="2" id="KW-1185">Reference proteome</keyword>
<evidence type="ECO:0000313" key="1">
    <source>
        <dbReference type="EMBL" id="WNM57385.1"/>
    </source>
</evidence>
<name>A0AA96GC20_9BACT</name>
<gene>
    <name evidence="1" type="ORF">PP769_15635</name>
</gene>
<dbReference type="KEGG" id="nall:PP769_15635"/>
<dbReference type="AlphaFoldDB" id="A0AA96GC20"/>
<dbReference type="EMBL" id="CP116967">
    <property type="protein sequence ID" value="WNM57385.1"/>
    <property type="molecule type" value="Genomic_DNA"/>
</dbReference>
<proteinExistence type="predicted"/>
<reference evidence="1 2" key="1">
    <citation type="submission" date="2023-01" db="EMBL/GenBank/DDBJ databases">
        <title>Cultivation and genomic characterization of new, ubiquitous marine nitrite-oxidizing bacteria from the Nitrospirales.</title>
        <authorList>
            <person name="Mueller A.J."/>
            <person name="Daebeler A."/>
            <person name="Herbold C.W."/>
            <person name="Kirkegaard R.H."/>
            <person name="Daims H."/>
        </authorList>
    </citation>
    <scope>NUCLEOTIDE SEQUENCE [LARGE SCALE GENOMIC DNA]</scope>
    <source>
        <strain evidence="1 2">VA</strain>
    </source>
</reference>
<evidence type="ECO:0000313" key="2">
    <source>
        <dbReference type="Proteomes" id="UP001302719"/>
    </source>
</evidence>
<accession>A0AA96GC20</accession>
<dbReference type="Proteomes" id="UP001302719">
    <property type="component" value="Chromosome"/>
</dbReference>
<protein>
    <submittedName>
        <fullName evidence="1">Uncharacterized protein</fullName>
    </submittedName>
</protein>
<sequence length="73" mass="8370">MPADVEPVCRYVMFVKDEKKGRFKPSSLGWLASPFRAWAFLPLSYPATRWSCRAGQRMVPDHDDETVKGHNNS</sequence>